<dbReference type="PROSITE" id="PS00096">
    <property type="entry name" value="SHMT"/>
    <property type="match status" value="1"/>
</dbReference>
<evidence type="ECO:0000256" key="4">
    <source>
        <dbReference type="ARBA" id="ARBA00004777"/>
    </source>
</evidence>
<keyword evidence="13" id="KW-1185">Reference proteome</keyword>
<dbReference type="InterPro" id="IPR015424">
    <property type="entry name" value="PyrdxlP-dep_Trfase"/>
</dbReference>
<keyword evidence="8 9" id="KW-0663">Pyridoxal phosphate</keyword>
<evidence type="ECO:0000313" key="12">
    <source>
        <dbReference type="EMBL" id="KFQ31159.1"/>
    </source>
</evidence>
<dbReference type="InterPro" id="IPR001085">
    <property type="entry name" value="Ser_HO-MeTrfase"/>
</dbReference>
<dbReference type="Pfam" id="PF00464">
    <property type="entry name" value="SHMT"/>
    <property type="match status" value="1"/>
</dbReference>
<protein>
    <recommendedName>
        <fullName evidence="10">Serine hydroxymethyltransferase</fullName>
        <ecNumber evidence="10">2.1.2.1</ecNumber>
    </recommendedName>
</protein>
<comment type="function">
    <text evidence="3 10">Interconversion of serine and glycine.</text>
</comment>
<gene>
    <name evidence="12" type="ORF">N332_09872</name>
</gene>
<dbReference type="Proteomes" id="UP000053369">
    <property type="component" value="Unassembled WGS sequence"/>
</dbReference>
<evidence type="ECO:0000256" key="5">
    <source>
        <dbReference type="ARBA" id="ARBA00006376"/>
    </source>
</evidence>
<dbReference type="Gene3D" id="3.90.1150.10">
    <property type="entry name" value="Aspartate Aminotransferase, domain 1"/>
    <property type="match status" value="1"/>
</dbReference>
<evidence type="ECO:0000256" key="3">
    <source>
        <dbReference type="ARBA" id="ARBA00002224"/>
    </source>
</evidence>
<dbReference type="PANTHER" id="PTHR11680">
    <property type="entry name" value="SERINE HYDROXYMETHYLTRANSFERASE"/>
    <property type="match status" value="1"/>
</dbReference>
<dbReference type="AlphaFoldDB" id="A0A091QW17"/>
<dbReference type="GO" id="GO:0005739">
    <property type="term" value="C:mitochondrion"/>
    <property type="evidence" value="ECO:0007669"/>
    <property type="project" value="TreeGrafter"/>
</dbReference>
<comment type="pathway">
    <text evidence="4 10">One-carbon metabolism; tetrahydrofolate interconversion.</text>
</comment>
<dbReference type="InterPro" id="IPR049943">
    <property type="entry name" value="Ser_HO-MeTrfase-like"/>
</dbReference>
<dbReference type="GO" id="GO:0008168">
    <property type="term" value="F:methyltransferase activity"/>
    <property type="evidence" value="ECO:0007669"/>
    <property type="project" value="UniProtKB-KW"/>
</dbReference>
<feature type="domain" description="Serine hydroxymethyltransferase-like" evidence="11">
    <location>
        <begin position="29"/>
        <end position="367"/>
    </location>
</feature>
<evidence type="ECO:0000259" key="11">
    <source>
        <dbReference type="Pfam" id="PF00464"/>
    </source>
</evidence>
<dbReference type="CDD" id="cd00378">
    <property type="entry name" value="SHMT"/>
    <property type="match status" value="1"/>
</dbReference>
<dbReference type="SUPFAM" id="SSF53383">
    <property type="entry name" value="PLP-dependent transferases"/>
    <property type="match status" value="1"/>
</dbReference>
<feature type="modified residue" description="N6-(pyridoxal phosphate)lysine" evidence="9">
    <location>
        <position position="265"/>
    </location>
</feature>
<dbReference type="PIRSF" id="PIRSF000412">
    <property type="entry name" value="SHMT"/>
    <property type="match status" value="1"/>
</dbReference>
<dbReference type="UniPathway" id="UPA00193"/>
<organism evidence="12 13">
    <name type="scientific">Mesitornis unicolor</name>
    <name type="common">brown roatelo</name>
    <dbReference type="NCBI Taxonomy" id="54374"/>
    <lineage>
        <taxon>Eukaryota</taxon>
        <taxon>Metazoa</taxon>
        <taxon>Chordata</taxon>
        <taxon>Craniata</taxon>
        <taxon>Vertebrata</taxon>
        <taxon>Euteleostomi</taxon>
        <taxon>Archelosauria</taxon>
        <taxon>Archosauria</taxon>
        <taxon>Dinosauria</taxon>
        <taxon>Saurischia</taxon>
        <taxon>Theropoda</taxon>
        <taxon>Coelurosauria</taxon>
        <taxon>Aves</taxon>
        <taxon>Neognathae</taxon>
        <taxon>Neoaves</taxon>
        <taxon>Columbimorphae</taxon>
        <taxon>Mesitornithiformes</taxon>
        <taxon>Mesitornithidae</taxon>
        <taxon>Mesitornis</taxon>
    </lineage>
</organism>
<evidence type="ECO:0000313" key="13">
    <source>
        <dbReference type="Proteomes" id="UP000053369"/>
    </source>
</evidence>
<dbReference type="GO" id="GO:0035999">
    <property type="term" value="P:tetrahydrofolate interconversion"/>
    <property type="evidence" value="ECO:0007669"/>
    <property type="project" value="UniProtKB-UniPathway"/>
</dbReference>
<dbReference type="NCBIfam" id="NF000586">
    <property type="entry name" value="PRK00011.1"/>
    <property type="match status" value="1"/>
</dbReference>
<comment type="cofactor">
    <cofactor evidence="2 9 10">
        <name>pyridoxal 5'-phosphate</name>
        <dbReference type="ChEBI" id="CHEBI:597326"/>
    </cofactor>
</comment>
<dbReference type="InterPro" id="IPR039429">
    <property type="entry name" value="SHMT-like_dom"/>
</dbReference>
<accession>A0A091QW17</accession>
<evidence type="ECO:0000256" key="9">
    <source>
        <dbReference type="PIRSR" id="PIRSR000412-50"/>
    </source>
</evidence>
<dbReference type="PANTHER" id="PTHR11680:SF59">
    <property type="entry name" value="SERINE HYDROXYMETHYLTRANSFERASE, CYTOSOLIC"/>
    <property type="match status" value="1"/>
</dbReference>
<dbReference type="InterPro" id="IPR015422">
    <property type="entry name" value="PyrdxlP-dep_Trfase_small"/>
</dbReference>
<dbReference type="GO" id="GO:0004372">
    <property type="term" value="F:glycine hydroxymethyltransferase activity"/>
    <property type="evidence" value="ECO:0007669"/>
    <property type="project" value="UniProtKB-EC"/>
</dbReference>
<sequence>MANSMQGDGGLPSAELWASHNRMVMEPLDSNDPEVHSIIKKEKQRQRLGLELIASENFASRAVLEALGSCMNNKYSEGYPGQRYYGGTEFVDELERLCQKRALQAYRLDPQKWGVNVQPYSGSPANFAVYTALVEPHGRIMGLDLPDGGHLTHGFMTDKKKISATSLFFESMPYKVNPKTGYIDYDRLEENARLLHPQLLFHPKLIVAGTSCYSRNLDYVRMRKIADANSAYLMADMAHISGLVAAGVVPSPFDHCDIVSTTTHKTLRGCRAGMIFYRKGTRSVDPKTGKETLYNLESLINQAVFPGLQGGPHNHAIAGIAVALRQAMTPEFKAYQQQVVANCKALSAALMELGYNIVTGEHRSRLCVTQGPSQAPGRRWAELCHPNSSGHLQNYFEAAPPFPKAKPPSAPKTRARPRQDDFRRVAQYIHKGIELTLRVQRDMSPKATLKEFKEKLEEEKYRGELKALKEEVEAFAATFPLPGLPVL</sequence>
<evidence type="ECO:0000256" key="10">
    <source>
        <dbReference type="RuleBase" id="RU000585"/>
    </source>
</evidence>
<keyword evidence="7 10" id="KW-0808">Transferase</keyword>
<dbReference type="EC" id="2.1.2.1" evidence="10"/>
<evidence type="ECO:0000256" key="8">
    <source>
        <dbReference type="ARBA" id="ARBA00022898"/>
    </source>
</evidence>
<dbReference type="GO" id="GO:0005634">
    <property type="term" value="C:nucleus"/>
    <property type="evidence" value="ECO:0007669"/>
    <property type="project" value="TreeGrafter"/>
</dbReference>
<name>A0A091QW17_9AVES</name>
<comment type="similarity">
    <text evidence="5 10">Belongs to the SHMT family.</text>
</comment>
<evidence type="ECO:0000256" key="6">
    <source>
        <dbReference type="ARBA" id="ARBA00022563"/>
    </source>
</evidence>
<evidence type="ECO:0000256" key="1">
    <source>
        <dbReference type="ARBA" id="ARBA00001528"/>
    </source>
</evidence>
<dbReference type="EMBL" id="KK804530">
    <property type="protein sequence ID" value="KFQ31159.1"/>
    <property type="molecule type" value="Genomic_DNA"/>
</dbReference>
<dbReference type="GO" id="GO:0019264">
    <property type="term" value="P:glycine biosynthetic process from serine"/>
    <property type="evidence" value="ECO:0007669"/>
    <property type="project" value="InterPro"/>
</dbReference>
<dbReference type="GO" id="GO:0030170">
    <property type="term" value="F:pyridoxal phosphate binding"/>
    <property type="evidence" value="ECO:0007669"/>
    <property type="project" value="InterPro"/>
</dbReference>
<evidence type="ECO:0000256" key="7">
    <source>
        <dbReference type="ARBA" id="ARBA00022679"/>
    </source>
</evidence>
<dbReference type="GO" id="GO:0032259">
    <property type="term" value="P:methylation"/>
    <property type="evidence" value="ECO:0007669"/>
    <property type="project" value="UniProtKB-KW"/>
</dbReference>
<reference evidence="12 13" key="1">
    <citation type="submission" date="2014-04" db="EMBL/GenBank/DDBJ databases">
        <title>Genome evolution of avian class.</title>
        <authorList>
            <person name="Zhang G."/>
            <person name="Li C."/>
        </authorList>
    </citation>
    <scope>NUCLEOTIDE SEQUENCE [LARGE SCALE GENOMIC DNA]</scope>
    <source>
        <strain evidence="12">BGI_N332</strain>
    </source>
</reference>
<dbReference type="FunFam" id="3.40.640.10:FF:000050">
    <property type="entry name" value="Serine hydroxymethyltransferase"/>
    <property type="match status" value="1"/>
</dbReference>
<dbReference type="Gene3D" id="3.40.640.10">
    <property type="entry name" value="Type I PLP-dependent aspartate aminotransferase-like (Major domain)"/>
    <property type="match status" value="1"/>
</dbReference>
<evidence type="ECO:0000256" key="2">
    <source>
        <dbReference type="ARBA" id="ARBA00001933"/>
    </source>
</evidence>
<proteinExistence type="inferred from homology"/>
<keyword evidence="6 10" id="KW-0554">One-carbon metabolism</keyword>
<dbReference type="InterPro" id="IPR015421">
    <property type="entry name" value="PyrdxlP-dep_Trfase_major"/>
</dbReference>
<dbReference type="InterPro" id="IPR019798">
    <property type="entry name" value="Ser_HO-MeTrfase_PLP_BS"/>
</dbReference>
<comment type="catalytic activity">
    <reaction evidence="1 10">
        <text>(6R)-5,10-methylene-5,6,7,8-tetrahydrofolate + glycine + H2O = (6S)-5,6,7,8-tetrahydrofolate + L-serine</text>
        <dbReference type="Rhea" id="RHEA:15481"/>
        <dbReference type="ChEBI" id="CHEBI:15377"/>
        <dbReference type="ChEBI" id="CHEBI:15636"/>
        <dbReference type="ChEBI" id="CHEBI:33384"/>
        <dbReference type="ChEBI" id="CHEBI:57305"/>
        <dbReference type="ChEBI" id="CHEBI:57453"/>
        <dbReference type="EC" id="2.1.2.1"/>
    </reaction>
</comment>
<keyword evidence="12" id="KW-0489">Methyltransferase</keyword>